<organism evidence="1 2">
    <name type="scientific">Aquimarina celericrescens</name>
    <dbReference type="NCBI Taxonomy" id="1964542"/>
    <lineage>
        <taxon>Bacteria</taxon>
        <taxon>Pseudomonadati</taxon>
        <taxon>Bacteroidota</taxon>
        <taxon>Flavobacteriia</taxon>
        <taxon>Flavobacteriales</taxon>
        <taxon>Flavobacteriaceae</taxon>
        <taxon>Aquimarina</taxon>
    </lineage>
</organism>
<comment type="caution">
    <text evidence="1">The sequence shown here is derived from an EMBL/GenBank/DDBJ whole genome shotgun (WGS) entry which is preliminary data.</text>
</comment>
<name>A0ABW5AUK8_9FLAO</name>
<accession>A0ABW5AUK8</accession>
<evidence type="ECO:0000313" key="1">
    <source>
        <dbReference type="EMBL" id="MFD2186190.1"/>
    </source>
</evidence>
<reference evidence="2" key="1">
    <citation type="journal article" date="2019" name="Int. J. Syst. Evol. Microbiol.">
        <title>The Global Catalogue of Microorganisms (GCM) 10K type strain sequencing project: providing services to taxonomists for standard genome sequencing and annotation.</title>
        <authorList>
            <consortium name="The Broad Institute Genomics Platform"/>
            <consortium name="The Broad Institute Genome Sequencing Center for Infectious Disease"/>
            <person name="Wu L."/>
            <person name="Ma J."/>
        </authorList>
    </citation>
    <scope>NUCLEOTIDE SEQUENCE [LARGE SCALE GENOMIC DNA]</scope>
    <source>
        <strain evidence="2">DT92</strain>
    </source>
</reference>
<dbReference type="RefSeq" id="WP_378319170.1">
    <property type="nucleotide sequence ID" value="NZ_JBHUHY010000003.1"/>
</dbReference>
<dbReference type="EMBL" id="JBHUHY010000003">
    <property type="protein sequence ID" value="MFD2186190.1"/>
    <property type="molecule type" value="Genomic_DNA"/>
</dbReference>
<dbReference type="InterPro" id="IPR025634">
    <property type="entry name" value="DUF4292"/>
</dbReference>
<protein>
    <submittedName>
        <fullName evidence="1">DUF4292 domain-containing protein</fullName>
    </submittedName>
</protein>
<proteinExistence type="predicted"/>
<dbReference type="Proteomes" id="UP001597344">
    <property type="component" value="Unassembled WGS sequence"/>
</dbReference>
<evidence type="ECO:0000313" key="2">
    <source>
        <dbReference type="Proteomes" id="UP001597344"/>
    </source>
</evidence>
<dbReference type="PROSITE" id="PS51257">
    <property type="entry name" value="PROKAR_LIPOPROTEIN"/>
    <property type="match status" value="1"/>
</dbReference>
<gene>
    <name evidence="1" type="ORF">ACFSJT_05260</name>
</gene>
<keyword evidence="2" id="KW-1185">Reference proteome</keyword>
<dbReference type="Pfam" id="PF14125">
    <property type="entry name" value="DUF4292"/>
    <property type="match status" value="1"/>
</dbReference>
<sequence length="258" mass="29728">MYRIFYLLCFSLIVLSSCKGSKATTGAKIKKLSAEKIIANHYNKSFNFETLNAKVKVRYDDGKNSYSPSATLRIEKDKAIWISVKMLGITLAKALITPEKVSYYEKIENTYFEGDFKVLSEWLGTDDLDYDKVQQMLLGQALFNLRNDKYKSSIAEQGYLLQPKTELALFERLFLVRSNSFKMASQQLIQPIANRNLTISYRSYQKVGNQDFPKEINIEALQEDQKTSIGIEYRMVDYNARVSFPFKIPSGYKEVTIQ</sequence>
<dbReference type="Gene3D" id="2.50.20.10">
    <property type="entry name" value="Lipoprotein localisation LolA/LolB/LppX"/>
    <property type="match status" value="1"/>
</dbReference>